<proteinExistence type="predicted"/>
<dbReference type="InterPro" id="IPR027304">
    <property type="entry name" value="Trigger_fact/SurA_dom_sf"/>
</dbReference>
<dbReference type="SUPFAM" id="SSF109998">
    <property type="entry name" value="Triger factor/SurA peptide-binding domain-like"/>
    <property type="match status" value="1"/>
</dbReference>
<evidence type="ECO:0000313" key="2">
    <source>
        <dbReference type="Proteomes" id="UP000242699"/>
    </source>
</evidence>
<name>A0A2T2X752_9FIRM</name>
<gene>
    <name evidence="1" type="ORF">C7B43_06295</name>
</gene>
<comment type="caution">
    <text evidence="1">The sequence shown here is derived from an EMBL/GenBank/DDBJ whole genome shotgun (WGS) entry which is preliminary data.</text>
</comment>
<organism evidence="1 2">
    <name type="scientific">Sulfobacillus benefaciens</name>
    <dbReference type="NCBI Taxonomy" id="453960"/>
    <lineage>
        <taxon>Bacteria</taxon>
        <taxon>Bacillati</taxon>
        <taxon>Bacillota</taxon>
        <taxon>Clostridia</taxon>
        <taxon>Eubacteriales</taxon>
        <taxon>Clostridiales Family XVII. Incertae Sedis</taxon>
        <taxon>Sulfobacillus</taxon>
    </lineage>
</organism>
<sequence length="214" mass="23419">MTRKGRYGLFIGMSFGLMALIWGGSISQAAMTTHKSALTLVQAYKTLPSRQTVATVNGLPITTRMIARFRAQSLYASQASGRPTPSLTTSEVVHTLAGQLALYEAAKNMGIHVSNQQALTAAIQQERAIERSGLPISRHLKNLRQQLGESVTQYAQKYEEQTTKMLLTIAAARNQIEARVPHGTMTAAEWVHAQQQAVINWQNTVTAQAAIVMK</sequence>
<reference evidence="1 2" key="1">
    <citation type="journal article" date="2014" name="BMC Genomics">
        <title>Comparison of environmental and isolate Sulfobacillus genomes reveals diverse carbon, sulfur, nitrogen, and hydrogen metabolisms.</title>
        <authorList>
            <person name="Justice N.B."/>
            <person name="Norman A."/>
            <person name="Brown C.T."/>
            <person name="Singh A."/>
            <person name="Thomas B.C."/>
            <person name="Banfield J.F."/>
        </authorList>
    </citation>
    <scope>NUCLEOTIDE SEQUENCE [LARGE SCALE GENOMIC DNA]</scope>
    <source>
        <strain evidence="1">AMDSBA1</strain>
    </source>
</reference>
<dbReference type="Proteomes" id="UP000242699">
    <property type="component" value="Unassembled WGS sequence"/>
</dbReference>
<dbReference type="EMBL" id="PXYT01000011">
    <property type="protein sequence ID" value="PSR30322.1"/>
    <property type="molecule type" value="Genomic_DNA"/>
</dbReference>
<protein>
    <submittedName>
        <fullName evidence="1">Uncharacterized protein</fullName>
    </submittedName>
</protein>
<accession>A0A2T2X752</accession>
<dbReference type="AlphaFoldDB" id="A0A2T2X752"/>
<evidence type="ECO:0000313" key="1">
    <source>
        <dbReference type="EMBL" id="PSR30322.1"/>
    </source>
</evidence>